<dbReference type="Gene3D" id="2.130.10.10">
    <property type="entry name" value="YVTN repeat-like/Quinoprotein amine dehydrogenase"/>
    <property type="match status" value="1"/>
</dbReference>
<dbReference type="InterPro" id="IPR011047">
    <property type="entry name" value="Quinoprotein_ADH-like_sf"/>
</dbReference>
<proteinExistence type="predicted"/>
<evidence type="ECO:0000256" key="1">
    <source>
        <dbReference type="SAM" id="SignalP"/>
    </source>
</evidence>
<dbReference type="AlphaFoldDB" id="A0A495IB68"/>
<keyword evidence="1" id="KW-0732">Signal</keyword>
<protein>
    <recommendedName>
        <fullName evidence="4">Pyrroloquinoline-quinone binding quinoprotein</fullName>
    </recommendedName>
</protein>
<accession>A0A495IB68</accession>
<dbReference type="Proteomes" id="UP000280008">
    <property type="component" value="Unassembled WGS sequence"/>
</dbReference>
<gene>
    <name evidence="2" type="ORF">C8E83_0343</name>
</gene>
<organism evidence="2 3">
    <name type="scientific">Frondihabitans australicus</name>
    <dbReference type="NCBI Taxonomy" id="386892"/>
    <lineage>
        <taxon>Bacteria</taxon>
        <taxon>Bacillati</taxon>
        <taxon>Actinomycetota</taxon>
        <taxon>Actinomycetes</taxon>
        <taxon>Micrococcales</taxon>
        <taxon>Microbacteriaceae</taxon>
        <taxon>Frondihabitans</taxon>
    </lineage>
</organism>
<dbReference type="EMBL" id="RBKS01000001">
    <property type="protein sequence ID" value="RKR73253.1"/>
    <property type="molecule type" value="Genomic_DNA"/>
</dbReference>
<reference evidence="2 3" key="1">
    <citation type="submission" date="2018-10" db="EMBL/GenBank/DDBJ databases">
        <title>Sequencing the genomes of 1000 actinobacteria strains.</title>
        <authorList>
            <person name="Klenk H.-P."/>
        </authorList>
    </citation>
    <scope>NUCLEOTIDE SEQUENCE [LARGE SCALE GENOMIC DNA]</scope>
    <source>
        <strain evidence="2 3">DSM 17894</strain>
    </source>
</reference>
<feature type="chain" id="PRO_5019736850" description="Pyrroloquinoline-quinone binding quinoprotein" evidence="1">
    <location>
        <begin position="43"/>
        <end position="494"/>
    </location>
</feature>
<sequence length="494" mass="50286">MKKTVRTVAGRHRSTAAKLGATIAAGCILTAAGLVAATPAQAAVSTPTLKWNIVVSSKAIALSSPMVATLDSSGQSAVVGSRLGYEYAVHLSDGKTVAGWPQSTGGVPVDSTASVLGSGSSAKVFFGEGNSSSKTRGGIRARSANGSTLWTKTPNALPGKGTTGVMGSLSIGNLQSGNDVVGGSMGQMQDMVTSTGTMGVGFPWFQADSNFSTPALADPTNSGHDEIIEGGDSTKGNAYNTVYGNGGHIRILSRTGNAGASKPSGGLKCQYNTNQTVYSSPAVGHFFGGGDFGITVGTGAYYKGVSDTGKEIAVDNNCKLRWQTKLNGITDSSPALANIMGTGALSVIQGTRLSAYNGRVYAMSGVTGHIQWATAIPGGVYGGVTTADLGTGYQDVIVPTPAGVYILDGKTGKQVMRLAAGYGFQNAALVTKESDGHVGLTVAGYNGHGQGVMLHYDFPNTNGSTVTAAGSWPMFHHDQKLTGNADRPVLNPIS</sequence>
<evidence type="ECO:0008006" key="4">
    <source>
        <dbReference type="Google" id="ProtNLM"/>
    </source>
</evidence>
<dbReference type="OrthoDB" id="9802318at2"/>
<dbReference type="InterPro" id="IPR015943">
    <property type="entry name" value="WD40/YVTN_repeat-like_dom_sf"/>
</dbReference>
<evidence type="ECO:0000313" key="3">
    <source>
        <dbReference type="Proteomes" id="UP000280008"/>
    </source>
</evidence>
<dbReference type="SUPFAM" id="SSF50998">
    <property type="entry name" value="Quinoprotein alcohol dehydrogenase-like"/>
    <property type="match status" value="1"/>
</dbReference>
<feature type="signal peptide" evidence="1">
    <location>
        <begin position="1"/>
        <end position="42"/>
    </location>
</feature>
<dbReference type="RefSeq" id="WP_121368139.1">
    <property type="nucleotide sequence ID" value="NZ_RBKS01000001.1"/>
</dbReference>
<keyword evidence="3" id="KW-1185">Reference proteome</keyword>
<name>A0A495IB68_9MICO</name>
<evidence type="ECO:0000313" key="2">
    <source>
        <dbReference type="EMBL" id="RKR73253.1"/>
    </source>
</evidence>
<comment type="caution">
    <text evidence="2">The sequence shown here is derived from an EMBL/GenBank/DDBJ whole genome shotgun (WGS) entry which is preliminary data.</text>
</comment>